<gene>
    <name evidence="1" type="ORF">EAH89_18755</name>
</gene>
<dbReference type="EMBL" id="RCZP01000022">
    <property type="protein sequence ID" value="TPG52280.1"/>
    <property type="molecule type" value="Genomic_DNA"/>
</dbReference>
<keyword evidence="2" id="KW-1185">Reference proteome</keyword>
<evidence type="ECO:0000313" key="1">
    <source>
        <dbReference type="EMBL" id="TPG52280.1"/>
    </source>
</evidence>
<organism evidence="1 2">
    <name type="scientific">Muricoccus nepalensis</name>
    <dbReference type="NCBI Taxonomy" id="1854500"/>
    <lineage>
        <taxon>Bacteria</taxon>
        <taxon>Pseudomonadati</taxon>
        <taxon>Pseudomonadota</taxon>
        <taxon>Alphaproteobacteria</taxon>
        <taxon>Acetobacterales</taxon>
        <taxon>Roseomonadaceae</taxon>
        <taxon>Muricoccus</taxon>
    </lineage>
</organism>
<evidence type="ECO:0000313" key="2">
    <source>
        <dbReference type="Proteomes" id="UP000317078"/>
    </source>
</evidence>
<protein>
    <submittedName>
        <fullName evidence="1">Uncharacterized protein</fullName>
    </submittedName>
</protein>
<dbReference type="RefSeq" id="WP_140885267.1">
    <property type="nucleotide sequence ID" value="NZ_RCZP01000022.1"/>
</dbReference>
<sequence>MNDLANSQGCTSLEEGTRVGRYVTVRDTNGVLHAVAASAVAAICETEDGALLMLPGGRMVQVEHSLRTVLSWLEVGVR</sequence>
<name>A0A502FSC2_9PROT</name>
<accession>A0A502FSC2</accession>
<comment type="caution">
    <text evidence="1">The sequence shown here is derived from an EMBL/GenBank/DDBJ whole genome shotgun (WGS) entry which is preliminary data.</text>
</comment>
<proteinExistence type="predicted"/>
<reference evidence="1 2" key="1">
    <citation type="journal article" date="2019" name="Environ. Microbiol.">
        <title>Species interactions and distinct microbial communities in high Arctic permafrost affected cryosols are associated with the CH4 and CO2 gas fluxes.</title>
        <authorList>
            <person name="Altshuler I."/>
            <person name="Hamel J."/>
            <person name="Turney S."/>
            <person name="Magnuson E."/>
            <person name="Levesque R."/>
            <person name="Greer C."/>
            <person name="Whyte L.G."/>
        </authorList>
    </citation>
    <scope>NUCLEOTIDE SEQUENCE [LARGE SCALE GENOMIC DNA]</scope>
    <source>
        <strain evidence="1 2">S9.3B</strain>
    </source>
</reference>
<dbReference type="AlphaFoldDB" id="A0A502FSC2"/>
<dbReference type="OrthoDB" id="9851595at2"/>
<dbReference type="Proteomes" id="UP000317078">
    <property type="component" value="Unassembled WGS sequence"/>
</dbReference>